<evidence type="ECO:0000259" key="4">
    <source>
        <dbReference type="PROSITE" id="PS50932"/>
    </source>
</evidence>
<dbReference type="InterPro" id="IPR028082">
    <property type="entry name" value="Peripla_BP_I"/>
</dbReference>
<gene>
    <name evidence="5" type="ORF">HNR19_003943</name>
</gene>
<dbReference type="Pfam" id="PF13377">
    <property type="entry name" value="Peripla_BP_3"/>
    <property type="match status" value="1"/>
</dbReference>
<dbReference type="GO" id="GO:0000976">
    <property type="term" value="F:transcription cis-regulatory region binding"/>
    <property type="evidence" value="ECO:0007669"/>
    <property type="project" value="TreeGrafter"/>
</dbReference>
<protein>
    <submittedName>
        <fullName evidence="5">LacI family transcriptional regulator</fullName>
    </submittedName>
</protein>
<comment type="caution">
    <text evidence="5">The sequence shown here is derived from an EMBL/GenBank/DDBJ whole genome shotgun (WGS) entry which is preliminary data.</text>
</comment>
<evidence type="ECO:0000313" key="6">
    <source>
        <dbReference type="Proteomes" id="UP000530424"/>
    </source>
</evidence>
<dbReference type="EMBL" id="JACCFP010000001">
    <property type="protein sequence ID" value="NYJ03245.1"/>
    <property type="molecule type" value="Genomic_DNA"/>
</dbReference>
<evidence type="ECO:0000313" key="5">
    <source>
        <dbReference type="EMBL" id="NYJ03245.1"/>
    </source>
</evidence>
<dbReference type="InterPro" id="IPR000843">
    <property type="entry name" value="HTH_LacI"/>
</dbReference>
<dbReference type="PROSITE" id="PS50932">
    <property type="entry name" value="HTH_LACI_2"/>
    <property type="match status" value="1"/>
</dbReference>
<dbReference type="Gene3D" id="1.10.260.40">
    <property type="entry name" value="lambda repressor-like DNA-binding domains"/>
    <property type="match status" value="1"/>
</dbReference>
<dbReference type="PANTHER" id="PTHR30146:SF109">
    <property type="entry name" value="HTH-TYPE TRANSCRIPTIONAL REGULATOR GALS"/>
    <property type="match status" value="1"/>
</dbReference>
<reference evidence="5 6" key="1">
    <citation type="submission" date="2020-07" db="EMBL/GenBank/DDBJ databases">
        <title>Sequencing the genomes of 1000 actinobacteria strains.</title>
        <authorList>
            <person name="Klenk H.-P."/>
        </authorList>
    </citation>
    <scope>NUCLEOTIDE SEQUENCE [LARGE SCALE GENOMIC DNA]</scope>
    <source>
        <strain evidence="5 6">DSM 103833</strain>
    </source>
</reference>
<sequence length="349" mass="37740">MTTELEGGRSAPANGRSVSVKDVAAAAGVSLGTVSNVLNRPEKVSEATRDHVLRVIDDLGFVRNDAARQLRAGKNRAVGMIVLDVRNPFFTDVAQGVEKRLGVHQRPLILGNSGQDPARESTYLDLFEEQRVSGLLITPVGQVLPRLRRLRDRGTAVVVVDRRTGTREFSSVSVDDKRGGRLAAQHLLDTGRRRLAFVGGPRGLNQVKHRLLGAQEVVDTVNRARLTFVETPTMDADAGRHAAEQLVALGPRRRPEAIFAANDLIALGVLQGLTLAGLRVPDDIAIVGYDDIDFAASAAIPITSVRQPREELGRVATEILLGVIDDPANPRVRDVVLEPELVVRRSTTG</sequence>
<evidence type="ECO:0000256" key="1">
    <source>
        <dbReference type="ARBA" id="ARBA00023015"/>
    </source>
</evidence>
<proteinExistence type="predicted"/>
<dbReference type="PROSITE" id="PS00356">
    <property type="entry name" value="HTH_LACI_1"/>
    <property type="match status" value="1"/>
</dbReference>
<name>A0A853C5Y9_9ACTN</name>
<dbReference type="Proteomes" id="UP000530424">
    <property type="component" value="Unassembled WGS sequence"/>
</dbReference>
<accession>A0A853C5Y9</accession>
<dbReference type="InterPro" id="IPR010982">
    <property type="entry name" value="Lambda_DNA-bd_dom_sf"/>
</dbReference>
<dbReference type="GO" id="GO:0003700">
    <property type="term" value="F:DNA-binding transcription factor activity"/>
    <property type="evidence" value="ECO:0007669"/>
    <property type="project" value="TreeGrafter"/>
</dbReference>
<dbReference type="RefSeq" id="WP_343047285.1">
    <property type="nucleotide sequence ID" value="NZ_JACCFP010000001.1"/>
</dbReference>
<keyword evidence="6" id="KW-1185">Reference proteome</keyword>
<dbReference type="Gene3D" id="3.40.50.2300">
    <property type="match status" value="2"/>
</dbReference>
<evidence type="ECO:0000256" key="2">
    <source>
        <dbReference type="ARBA" id="ARBA00023125"/>
    </source>
</evidence>
<dbReference type="InterPro" id="IPR046335">
    <property type="entry name" value="LacI/GalR-like_sensor"/>
</dbReference>
<dbReference type="SUPFAM" id="SSF47413">
    <property type="entry name" value="lambda repressor-like DNA-binding domains"/>
    <property type="match status" value="1"/>
</dbReference>
<dbReference type="Pfam" id="PF00356">
    <property type="entry name" value="LacI"/>
    <property type="match status" value="1"/>
</dbReference>
<dbReference type="SUPFAM" id="SSF53822">
    <property type="entry name" value="Periplasmic binding protein-like I"/>
    <property type="match status" value="1"/>
</dbReference>
<evidence type="ECO:0000256" key="3">
    <source>
        <dbReference type="ARBA" id="ARBA00023163"/>
    </source>
</evidence>
<dbReference type="CDD" id="cd01392">
    <property type="entry name" value="HTH_LacI"/>
    <property type="match status" value="1"/>
</dbReference>
<dbReference type="SMART" id="SM00354">
    <property type="entry name" value="HTH_LACI"/>
    <property type="match status" value="1"/>
</dbReference>
<organism evidence="5 6">
    <name type="scientific">Nocardioides thalensis</name>
    <dbReference type="NCBI Taxonomy" id="1914755"/>
    <lineage>
        <taxon>Bacteria</taxon>
        <taxon>Bacillati</taxon>
        <taxon>Actinomycetota</taxon>
        <taxon>Actinomycetes</taxon>
        <taxon>Propionibacteriales</taxon>
        <taxon>Nocardioidaceae</taxon>
        <taxon>Nocardioides</taxon>
    </lineage>
</organism>
<keyword evidence="1" id="KW-0805">Transcription regulation</keyword>
<dbReference type="PANTHER" id="PTHR30146">
    <property type="entry name" value="LACI-RELATED TRANSCRIPTIONAL REPRESSOR"/>
    <property type="match status" value="1"/>
</dbReference>
<keyword evidence="2" id="KW-0238">DNA-binding</keyword>
<keyword evidence="3" id="KW-0804">Transcription</keyword>
<feature type="domain" description="HTH lacI-type" evidence="4">
    <location>
        <begin position="18"/>
        <end position="72"/>
    </location>
</feature>
<dbReference type="AlphaFoldDB" id="A0A853C5Y9"/>